<gene>
    <name evidence="2" type="ORF">COS18_05120</name>
</gene>
<dbReference type="Proteomes" id="UP000228896">
    <property type="component" value="Unassembled WGS sequence"/>
</dbReference>
<feature type="non-terminal residue" evidence="2">
    <location>
        <position position="138"/>
    </location>
</feature>
<dbReference type="Pfam" id="PF18912">
    <property type="entry name" value="DZR_2"/>
    <property type="match status" value="1"/>
</dbReference>
<name>A0A2M7DKZ1_9BACT</name>
<dbReference type="InterPro" id="IPR044005">
    <property type="entry name" value="DZR_2"/>
</dbReference>
<proteinExistence type="predicted"/>
<reference evidence="3" key="1">
    <citation type="submission" date="2017-09" db="EMBL/GenBank/DDBJ databases">
        <title>Depth-based differentiation of microbial function through sediment-hosted aquifers and enrichment of novel symbionts in the deep terrestrial subsurface.</title>
        <authorList>
            <person name="Probst A.J."/>
            <person name="Ladd B."/>
            <person name="Jarett J.K."/>
            <person name="Geller-Mcgrath D.E."/>
            <person name="Sieber C.M.K."/>
            <person name="Emerson J.B."/>
            <person name="Anantharaman K."/>
            <person name="Thomas B.C."/>
            <person name="Malmstrom R."/>
            <person name="Stieglmeier M."/>
            <person name="Klingl A."/>
            <person name="Woyke T."/>
            <person name="Ryan C.M."/>
            <person name="Banfield J.F."/>
        </authorList>
    </citation>
    <scope>NUCLEOTIDE SEQUENCE [LARGE SCALE GENOMIC DNA]</scope>
</reference>
<accession>A0A2M7DKZ1</accession>
<protein>
    <recommendedName>
        <fullName evidence="1">Double zinc ribbon domain-containing protein</fullName>
    </recommendedName>
</protein>
<dbReference type="AlphaFoldDB" id="A0A2M7DKZ1"/>
<dbReference type="EMBL" id="PETS01000133">
    <property type="protein sequence ID" value="PIV50414.1"/>
    <property type="molecule type" value="Genomic_DNA"/>
</dbReference>
<dbReference type="InterPro" id="IPR051910">
    <property type="entry name" value="ComF/GntX_DNA_util-trans"/>
</dbReference>
<dbReference type="PANTHER" id="PTHR47505">
    <property type="entry name" value="DNA UTILIZATION PROTEIN YHGH"/>
    <property type="match status" value="1"/>
</dbReference>
<dbReference type="PANTHER" id="PTHR47505:SF1">
    <property type="entry name" value="DNA UTILIZATION PROTEIN YHGH"/>
    <property type="match status" value="1"/>
</dbReference>
<feature type="domain" description="Double zinc ribbon" evidence="1">
    <location>
        <begin position="19"/>
        <end position="71"/>
    </location>
</feature>
<organism evidence="2 3">
    <name type="scientific">Candidatus Falkowbacteria bacterium CG02_land_8_20_14_3_00_36_14</name>
    <dbReference type="NCBI Taxonomy" id="1974560"/>
    <lineage>
        <taxon>Bacteria</taxon>
        <taxon>Candidatus Falkowiibacteriota</taxon>
    </lineage>
</organism>
<comment type="caution">
    <text evidence="2">The sequence shown here is derived from an EMBL/GenBank/DDBJ whole genome shotgun (WGS) entry which is preliminary data.</text>
</comment>
<evidence type="ECO:0000259" key="1">
    <source>
        <dbReference type="Pfam" id="PF18912"/>
    </source>
</evidence>
<evidence type="ECO:0000313" key="3">
    <source>
        <dbReference type="Proteomes" id="UP000228896"/>
    </source>
</evidence>
<evidence type="ECO:0000313" key="2">
    <source>
        <dbReference type="EMBL" id="PIV50414.1"/>
    </source>
</evidence>
<sequence>MLMINNKIIKNAVKIKAFFLDLFFPISCLICNVEGKWLCPECLARVELPNSQYCFNCRQKNSRGEICSNCQPKYYFDGVWAFGSYEDALIAKLVKNLKYRFIKDLSEILGEMLTILMLDLFDKKLLYNNFSQSLIMPV</sequence>